<proteinExistence type="predicted"/>
<accession>A0ABP6PLM3</accession>
<keyword evidence="3" id="KW-1185">Reference proteome</keyword>
<dbReference type="Pfam" id="PF11575">
    <property type="entry name" value="FhuF_C"/>
    <property type="match status" value="1"/>
</dbReference>
<reference evidence="3" key="1">
    <citation type="journal article" date="2019" name="Int. J. Syst. Evol. Microbiol.">
        <title>The Global Catalogue of Microorganisms (GCM) 10K type strain sequencing project: providing services to taxonomists for standard genome sequencing and annotation.</title>
        <authorList>
            <consortium name="The Broad Institute Genomics Platform"/>
            <consortium name="The Broad Institute Genome Sequencing Center for Infectious Disease"/>
            <person name="Wu L."/>
            <person name="Ma J."/>
        </authorList>
    </citation>
    <scope>NUCLEOTIDE SEQUENCE [LARGE SCALE GENOMIC DNA]</scope>
    <source>
        <strain evidence="3">JCM 15614</strain>
    </source>
</reference>
<dbReference type="EMBL" id="BAAAVV010000015">
    <property type="protein sequence ID" value="GAA3182380.1"/>
    <property type="molecule type" value="Genomic_DNA"/>
</dbReference>
<dbReference type="RefSeq" id="WP_344690904.1">
    <property type="nucleotide sequence ID" value="NZ_BAAAVV010000015.1"/>
</dbReference>
<evidence type="ECO:0000313" key="3">
    <source>
        <dbReference type="Proteomes" id="UP001499924"/>
    </source>
</evidence>
<gene>
    <name evidence="2" type="ORF">GCM10010531_40800</name>
</gene>
<evidence type="ECO:0000313" key="2">
    <source>
        <dbReference type="EMBL" id="GAA3182380.1"/>
    </source>
</evidence>
<dbReference type="Proteomes" id="UP001499924">
    <property type="component" value="Unassembled WGS sequence"/>
</dbReference>
<sequence>MVGRVQAVVAARVPGAAALGLVLPPGADVVPATALADPVWTAEVLSARARWQGTGDRRVLATVWWYSASTVLVTPSLAGLVTGRPLSARLGDTTVALAAGPLPIAAESAAPATDPAAELREALAAVIAAVAGAGRMRERPLWAIATDSLANQLLALGRAVGNVPAVTSLAGPLAAGIGAPLPAPRYVDVGRARFTRRASCCLLVEVPGQAMCTSCPRRPPAERRLLLERAATWS</sequence>
<name>A0ABP6PLM3_9ACTN</name>
<organism evidence="2 3">
    <name type="scientific">Blastococcus jejuensis</name>
    <dbReference type="NCBI Taxonomy" id="351224"/>
    <lineage>
        <taxon>Bacteria</taxon>
        <taxon>Bacillati</taxon>
        <taxon>Actinomycetota</taxon>
        <taxon>Actinomycetes</taxon>
        <taxon>Geodermatophilales</taxon>
        <taxon>Geodermatophilaceae</taxon>
        <taxon>Blastococcus</taxon>
    </lineage>
</organism>
<feature type="domain" description="Ferric siderophore reductase C-terminal" evidence="1">
    <location>
        <begin position="197"/>
        <end position="217"/>
    </location>
</feature>
<comment type="caution">
    <text evidence="2">The sequence shown here is derived from an EMBL/GenBank/DDBJ whole genome shotgun (WGS) entry which is preliminary data.</text>
</comment>
<evidence type="ECO:0000259" key="1">
    <source>
        <dbReference type="Pfam" id="PF11575"/>
    </source>
</evidence>
<dbReference type="InterPro" id="IPR024726">
    <property type="entry name" value="FhuF_C"/>
</dbReference>
<protein>
    <submittedName>
        <fullName evidence="2">(2Fe-2S)-binding protein</fullName>
    </submittedName>
</protein>